<keyword evidence="1" id="KW-0472">Membrane</keyword>
<feature type="transmembrane region" description="Helical" evidence="1">
    <location>
        <begin position="7"/>
        <end position="25"/>
    </location>
</feature>
<keyword evidence="3" id="KW-1185">Reference proteome</keyword>
<reference evidence="3" key="1">
    <citation type="submission" date="2017-09" db="EMBL/GenBank/DDBJ databases">
        <authorList>
            <person name="Varghese N."/>
            <person name="Submissions S."/>
        </authorList>
    </citation>
    <scope>NUCLEOTIDE SEQUENCE [LARGE SCALE GENOMIC DNA]</scope>
    <source>
        <strain evidence="3">CGMCC 1.12641</strain>
    </source>
</reference>
<dbReference type="InterPro" id="IPR021257">
    <property type="entry name" value="DUF2809"/>
</dbReference>
<evidence type="ECO:0000313" key="3">
    <source>
        <dbReference type="Proteomes" id="UP000219193"/>
    </source>
</evidence>
<evidence type="ECO:0000256" key="1">
    <source>
        <dbReference type="SAM" id="Phobius"/>
    </source>
</evidence>
<dbReference type="Proteomes" id="UP000219193">
    <property type="component" value="Unassembled WGS sequence"/>
</dbReference>
<accession>A0A285X1P2</accession>
<name>A0A285X1P2_9FLAO</name>
<proteinExistence type="predicted"/>
<dbReference type="AlphaFoldDB" id="A0A285X1P2"/>
<feature type="transmembrane region" description="Helical" evidence="1">
    <location>
        <begin position="31"/>
        <end position="48"/>
    </location>
</feature>
<sequence>MIHFHKKYFFAAIFLFLLLVFIAVFVRDSVIRPYGGDLLVVVFLYCLLKSFFRIPVKNAIFGVFLFAIAIEALQYLRIVNLLGLEGNNIATIILGSYFEWLDILFYALGALLVYVMELGRMRNLRTGEGSGT</sequence>
<feature type="transmembrane region" description="Helical" evidence="1">
    <location>
        <begin position="60"/>
        <end position="77"/>
    </location>
</feature>
<feature type="transmembrane region" description="Helical" evidence="1">
    <location>
        <begin position="89"/>
        <end position="115"/>
    </location>
</feature>
<gene>
    <name evidence="2" type="ORF">SAMN06296241_0802</name>
</gene>
<evidence type="ECO:0000313" key="2">
    <source>
        <dbReference type="EMBL" id="SOC79281.1"/>
    </source>
</evidence>
<protein>
    <recommendedName>
        <fullName evidence="4">DUF2809 domain-containing protein</fullName>
    </recommendedName>
</protein>
<dbReference type="EMBL" id="OCMF01000001">
    <property type="protein sequence ID" value="SOC79281.1"/>
    <property type="molecule type" value="Genomic_DNA"/>
</dbReference>
<dbReference type="Pfam" id="PF10990">
    <property type="entry name" value="DUF2809"/>
    <property type="match status" value="1"/>
</dbReference>
<evidence type="ECO:0008006" key="4">
    <source>
        <dbReference type="Google" id="ProtNLM"/>
    </source>
</evidence>
<keyword evidence="1" id="KW-0812">Transmembrane</keyword>
<organism evidence="2 3">
    <name type="scientific">Salinimicrobium sediminis</name>
    <dbReference type="NCBI Taxonomy" id="1343891"/>
    <lineage>
        <taxon>Bacteria</taxon>
        <taxon>Pseudomonadati</taxon>
        <taxon>Bacteroidota</taxon>
        <taxon>Flavobacteriia</taxon>
        <taxon>Flavobacteriales</taxon>
        <taxon>Flavobacteriaceae</taxon>
        <taxon>Salinimicrobium</taxon>
    </lineage>
</organism>
<keyword evidence="1" id="KW-1133">Transmembrane helix</keyword>